<evidence type="ECO:0000313" key="2">
    <source>
        <dbReference type="EMBL" id="VTN08953.1"/>
    </source>
</evidence>
<dbReference type="PANTHER" id="PTHR34595:SF7">
    <property type="entry name" value="SLL1039 PROTEIN"/>
    <property type="match status" value="1"/>
</dbReference>
<protein>
    <submittedName>
        <fullName evidence="2">Bacterial domain of uncharacterized function (DUF403)</fullName>
    </submittedName>
</protein>
<dbReference type="EMBL" id="CABDVU010000001">
    <property type="protein sequence ID" value="VTN08953.1"/>
    <property type="molecule type" value="Genomic_DNA"/>
</dbReference>
<proteinExistence type="predicted"/>
<dbReference type="PANTHER" id="PTHR34595">
    <property type="entry name" value="BLR5612 PROTEIN"/>
    <property type="match status" value="1"/>
</dbReference>
<dbReference type="AlphaFoldDB" id="A0A4U9D0L2"/>
<evidence type="ECO:0000313" key="3">
    <source>
        <dbReference type="Proteomes" id="UP000339249"/>
    </source>
</evidence>
<feature type="domain" description="DUF403" evidence="1">
    <location>
        <begin position="1"/>
        <end position="132"/>
    </location>
</feature>
<reference evidence="2 3" key="1">
    <citation type="submission" date="2019-04" db="EMBL/GenBank/DDBJ databases">
        <authorList>
            <consortium name="Pathogen Informatics"/>
        </authorList>
    </citation>
    <scope>NUCLEOTIDE SEQUENCE [LARGE SCALE GENOMIC DNA]</scope>
    <source>
        <strain evidence="2 3">NCTC9185</strain>
    </source>
</reference>
<dbReference type="Pfam" id="PF04168">
    <property type="entry name" value="Alpha-E"/>
    <property type="match status" value="1"/>
</dbReference>
<dbReference type="InterPro" id="IPR051680">
    <property type="entry name" value="ATP-dep_Glu-Cys_Ligase-2"/>
</dbReference>
<sequence length="147" mass="16753">MWELINELDLYARQNIRLGINRSERHTYLNNVIEGCQKIIGLLTGSMSRDAGWHFLNMGRYLERADMNTRILDAANSLMMQAREEESIKLGQVVWSKVLKSQSAYLSFRRVMRCSIKGSLVVTLLLTEWAFPSFAALLPAANQAGCR</sequence>
<accession>A0A4U9D0L2</accession>
<gene>
    <name evidence="2" type="ORF">NCTC9185_00836</name>
</gene>
<evidence type="ECO:0000259" key="1">
    <source>
        <dbReference type="Pfam" id="PF04168"/>
    </source>
</evidence>
<name>A0A4U9D0L2_RAOTE</name>
<dbReference type="InterPro" id="IPR007296">
    <property type="entry name" value="DUF403"/>
</dbReference>
<organism evidence="2 3">
    <name type="scientific">Raoultella terrigena</name>
    <name type="common">Klebsiella terrigena</name>
    <dbReference type="NCBI Taxonomy" id="577"/>
    <lineage>
        <taxon>Bacteria</taxon>
        <taxon>Pseudomonadati</taxon>
        <taxon>Pseudomonadota</taxon>
        <taxon>Gammaproteobacteria</taxon>
        <taxon>Enterobacterales</taxon>
        <taxon>Enterobacteriaceae</taxon>
        <taxon>Klebsiella/Raoultella group</taxon>
        <taxon>Raoultella</taxon>
    </lineage>
</organism>
<dbReference type="Proteomes" id="UP000339249">
    <property type="component" value="Unassembled WGS sequence"/>
</dbReference>